<dbReference type="Proteomes" id="UP000095614">
    <property type="component" value="Unassembled WGS sequence"/>
</dbReference>
<feature type="domain" description="DUF3825" evidence="1">
    <location>
        <begin position="224"/>
        <end position="513"/>
    </location>
</feature>
<dbReference type="EMBL" id="CYZF01000008">
    <property type="protein sequence ID" value="CUO94217.1"/>
    <property type="molecule type" value="Genomic_DNA"/>
</dbReference>
<evidence type="ECO:0000313" key="2">
    <source>
        <dbReference type="EMBL" id="CUO94217.1"/>
    </source>
</evidence>
<reference evidence="4 5" key="1">
    <citation type="submission" date="2015-09" db="EMBL/GenBank/DDBJ databases">
        <authorList>
            <consortium name="Pathogen Informatics"/>
        </authorList>
    </citation>
    <scope>NUCLEOTIDE SEQUENCE [LARGE SCALE GENOMIC DNA]</scope>
    <source>
        <strain evidence="2 4">2789STDY5608791</strain>
        <strain evidence="3 5">2789STDY5834847</strain>
    </source>
</reference>
<dbReference type="Pfam" id="PF12873">
    <property type="entry name" value="DUF3825"/>
    <property type="match status" value="1"/>
</dbReference>
<dbReference type="AlphaFoldDB" id="A0A174LYV7"/>
<evidence type="ECO:0000313" key="5">
    <source>
        <dbReference type="Proteomes" id="UP000095614"/>
    </source>
</evidence>
<dbReference type="Proteomes" id="UP000095419">
    <property type="component" value="Unassembled WGS sequence"/>
</dbReference>
<evidence type="ECO:0000259" key="1">
    <source>
        <dbReference type="Pfam" id="PF12873"/>
    </source>
</evidence>
<proteinExistence type="predicted"/>
<dbReference type="OrthoDB" id="5493836at2"/>
<dbReference type="RefSeq" id="WP_057088936.1">
    <property type="nucleotide sequence ID" value="NZ_CYZF01000008.1"/>
</dbReference>
<evidence type="ECO:0000313" key="3">
    <source>
        <dbReference type="EMBL" id="CUP28181.1"/>
    </source>
</evidence>
<dbReference type="InterPro" id="IPR024437">
    <property type="entry name" value="DUF3825"/>
</dbReference>
<gene>
    <name evidence="2" type="ORF">ERS417307_02774</name>
    <name evidence="3" type="ORF">ERS852462_03150</name>
</gene>
<evidence type="ECO:0000313" key="4">
    <source>
        <dbReference type="Proteomes" id="UP000095419"/>
    </source>
</evidence>
<name>A0A174LYV7_BACUN</name>
<sequence>MEESEIRALLEGAYALTPTLPGNYLRYDEFRTCFNKLVEKRNNVPLDVEKLLESYYPKAKYEPCYQPQGTGEVFKAFRIAPNYLKITNALKEKIEEAFASVVSDDEGWIPFAAIGSKVAKDEYLKMGFIGIRQAVECLFRKRIEFRIGDPSKHEAPVKARDLKKLGIKSPTSTIATRVSSQTLSLKQGSYIGESISNFAYFPKPKDKPDILGWDAAINDLAVNLALDERWYYDEKDKLAKPILKNYLSYTFERLQYEDEEEIERSKREARKPILKILTNENNAVWNTGLVDNIYDPIYAFFQKNNGKNPAVTQPWVFLGFGTANSYYQKIITDFPYKPKRAQYFDDPRELFYDITAQRPTLDWNHFIKENIERLPVGFIKKGATDGFQFIEDPAALPKPQREAYYKKLADAIFEDDDWKQFLTTRFSNALDIALSRVAWNYKTAIPVYYVKDHKMQLLLPLALEHKGTIDVALVCNHKYDKEKEVNNYEGRTIFTMEMAYNNARLITRPDSDWLMADMCARK</sequence>
<dbReference type="EMBL" id="CZAF01000009">
    <property type="protein sequence ID" value="CUP28181.1"/>
    <property type="molecule type" value="Genomic_DNA"/>
</dbReference>
<organism evidence="3 5">
    <name type="scientific">Bacteroides uniformis</name>
    <dbReference type="NCBI Taxonomy" id="820"/>
    <lineage>
        <taxon>Bacteria</taxon>
        <taxon>Pseudomonadati</taxon>
        <taxon>Bacteroidota</taxon>
        <taxon>Bacteroidia</taxon>
        <taxon>Bacteroidales</taxon>
        <taxon>Bacteroidaceae</taxon>
        <taxon>Bacteroides</taxon>
    </lineage>
</organism>
<protein>
    <submittedName>
        <fullName evidence="3">Domain of uncharacterized function (DUF3825)</fullName>
    </submittedName>
</protein>
<accession>A0A174LYV7</accession>